<accession>A0A1I7XQZ8</accession>
<evidence type="ECO:0000256" key="1">
    <source>
        <dbReference type="ARBA" id="ARBA00004141"/>
    </source>
</evidence>
<evidence type="ECO:0000256" key="4">
    <source>
        <dbReference type="ARBA" id="ARBA00023136"/>
    </source>
</evidence>
<reference evidence="7" key="1">
    <citation type="submission" date="2016-11" db="UniProtKB">
        <authorList>
            <consortium name="WormBaseParasite"/>
        </authorList>
    </citation>
    <scope>IDENTIFICATION</scope>
</reference>
<evidence type="ECO:0000256" key="5">
    <source>
        <dbReference type="SAM" id="Phobius"/>
    </source>
</evidence>
<dbReference type="GO" id="GO:0015141">
    <property type="term" value="F:succinate transmembrane transporter activity"/>
    <property type="evidence" value="ECO:0007669"/>
    <property type="project" value="TreeGrafter"/>
</dbReference>
<protein>
    <submittedName>
        <fullName evidence="7">ABC transmembrane type-1 domain-containing protein</fullName>
    </submittedName>
</protein>
<comment type="subcellular location">
    <subcellularLocation>
        <location evidence="1">Membrane</location>
        <topology evidence="1">Multi-pass membrane protein</topology>
    </subcellularLocation>
</comment>
<dbReference type="AlphaFoldDB" id="A0A1I7XQZ8"/>
<proteinExistence type="predicted"/>
<organism evidence="6 7">
    <name type="scientific">Heterorhabditis bacteriophora</name>
    <name type="common">Entomopathogenic nematode worm</name>
    <dbReference type="NCBI Taxonomy" id="37862"/>
    <lineage>
        <taxon>Eukaryota</taxon>
        <taxon>Metazoa</taxon>
        <taxon>Ecdysozoa</taxon>
        <taxon>Nematoda</taxon>
        <taxon>Chromadorea</taxon>
        <taxon>Rhabditida</taxon>
        <taxon>Rhabditina</taxon>
        <taxon>Rhabditomorpha</taxon>
        <taxon>Strongyloidea</taxon>
        <taxon>Heterorhabditidae</taxon>
        <taxon>Heterorhabditis</taxon>
    </lineage>
</organism>
<keyword evidence="6" id="KW-1185">Reference proteome</keyword>
<dbReference type="PANTHER" id="PTHR10283">
    <property type="entry name" value="SOLUTE CARRIER FAMILY 13 MEMBER"/>
    <property type="match status" value="1"/>
</dbReference>
<keyword evidence="4 5" id="KW-0472">Membrane</keyword>
<feature type="transmembrane region" description="Helical" evidence="5">
    <location>
        <begin position="24"/>
        <end position="46"/>
    </location>
</feature>
<sequence length="88" mass="10052">MDNTIEARCCYCILLMSCYWVAEVVPLAVTSFLPMIVLPFLGVMSIKTIAESYFTLDEKGTGDTELIAVYKQYLNFSFVTGYKHDVRY</sequence>
<dbReference type="PANTHER" id="PTHR10283:SF77">
    <property type="entry name" value="PROTEIN CBG18085"/>
    <property type="match status" value="1"/>
</dbReference>
<dbReference type="GO" id="GO:0005886">
    <property type="term" value="C:plasma membrane"/>
    <property type="evidence" value="ECO:0007669"/>
    <property type="project" value="TreeGrafter"/>
</dbReference>
<evidence type="ECO:0000256" key="2">
    <source>
        <dbReference type="ARBA" id="ARBA00022692"/>
    </source>
</evidence>
<dbReference type="Proteomes" id="UP000095283">
    <property type="component" value="Unplaced"/>
</dbReference>
<evidence type="ECO:0000313" key="6">
    <source>
        <dbReference type="Proteomes" id="UP000095283"/>
    </source>
</evidence>
<dbReference type="WBParaSite" id="Hba_19759">
    <property type="protein sequence ID" value="Hba_19759"/>
    <property type="gene ID" value="Hba_19759"/>
</dbReference>
<evidence type="ECO:0000256" key="3">
    <source>
        <dbReference type="ARBA" id="ARBA00022989"/>
    </source>
</evidence>
<dbReference type="GO" id="GO:0015137">
    <property type="term" value="F:citrate transmembrane transporter activity"/>
    <property type="evidence" value="ECO:0007669"/>
    <property type="project" value="TreeGrafter"/>
</dbReference>
<keyword evidence="3 5" id="KW-1133">Transmembrane helix</keyword>
<name>A0A1I7XQZ8_HETBA</name>
<evidence type="ECO:0000313" key="7">
    <source>
        <dbReference type="WBParaSite" id="Hba_19759"/>
    </source>
</evidence>
<keyword evidence="2 5" id="KW-0812">Transmembrane</keyword>